<dbReference type="RefSeq" id="XP_033682311.1">
    <property type="nucleotide sequence ID" value="XM_033834987.1"/>
</dbReference>
<proteinExistence type="predicted"/>
<feature type="coiled-coil region" evidence="1">
    <location>
        <begin position="403"/>
        <end position="430"/>
    </location>
</feature>
<protein>
    <submittedName>
        <fullName evidence="2">Uncharacterized protein</fullName>
    </submittedName>
</protein>
<dbReference type="EMBL" id="ML987197">
    <property type="protein sequence ID" value="KAF2247307.1"/>
    <property type="molecule type" value="Genomic_DNA"/>
</dbReference>
<organism evidence="2 3">
    <name type="scientific">Trematosphaeria pertusa</name>
    <dbReference type="NCBI Taxonomy" id="390896"/>
    <lineage>
        <taxon>Eukaryota</taxon>
        <taxon>Fungi</taxon>
        <taxon>Dikarya</taxon>
        <taxon>Ascomycota</taxon>
        <taxon>Pezizomycotina</taxon>
        <taxon>Dothideomycetes</taxon>
        <taxon>Pleosporomycetidae</taxon>
        <taxon>Pleosporales</taxon>
        <taxon>Massarineae</taxon>
        <taxon>Trematosphaeriaceae</taxon>
        <taxon>Trematosphaeria</taxon>
    </lineage>
</organism>
<reference evidence="2" key="1">
    <citation type="journal article" date="2020" name="Stud. Mycol.">
        <title>101 Dothideomycetes genomes: a test case for predicting lifestyles and emergence of pathogens.</title>
        <authorList>
            <person name="Haridas S."/>
            <person name="Albert R."/>
            <person name="Binder M."/>
            <person name="Bloem J."/>
            <person name="Labutti K."/>
            <person name="Salamov A."/>
            <person name="Andreopoulos B."/>
            <person name="Baker S."/>
            <person name="Barry K."/>
            <person name="Bills G."/>
            <person name="Bluhm B."/>
            <person name="Cannon C."/>
            <person name="Castanera R."/>
            <person name="Culley D."/>
            <person name="Daum C."/>
            <person name="Ezra D."/>
            <person name="Gonzalez J."/>
            <person name="Henrissat B."/>
            <person name="Kuo A."/>
            <person name="Liang C."/>
            <person name="Lipzen A."/>
            <person name="Lutzoni F."/>
            <person name="Magnuson J."/>
            <person name="Mondo S."/>
            <person name="Nolan M."/>
            <person name="Ohm R."/>
            <person name="Pangilinan J."/>
            <person name="Park H.-J."/>
            <person name="Ramirez L."/>
            <person name="Alfaro M."/>
            <person name="Sun H."/>
            <person name="Tritt A."/>
            <person name="Yoshinaga Y."/>
            <person name="Zwiers L.-H."/>
            <person name="Turgeon B."/>
            <person name="Goodwin S."/>
            <person name="Spatafora J."/>
            <person name="Crous P."/>
            <person name="Grigoriev I."/>
        </authorList>
    </citation>
    <scope>NUCLEOTIDE SEQUENCE</scope>
    <source>
        <strain evidence="2">CBS 122368</strain>
    </source>
</reference>
<dbReference type="OrthoDB" id="3789383at2759"/>
<dbReference type="Proteomes" id="UP000800094">
    <property type="component" value="Unassembled WGS sequence"/>
</dbReference>
<gene>
    <name evidence="2" type="ORF">BU26DRAFT_597184</name>
</gene>
<evidence type="ECO:0000256" key="1">
    <source>
        <dbReference type="SAM" id="Coils"/>
    </source>
</evidence>
<evidence type="ECO:0000313" key="3">
    <source>
        <dbReference type="Proteomes" id="UP000800094"/>
    </source>
</evidence>
<dbReference type="GeneID" id="54588317"/>
<name>A0A6A6IAR8_9PLEO</name>
<accession>A0A6A6IAR8</accession>
<evidence type="ECO:0000313" key="2">
    <source>
        <dbReference type="EMBL" id="KAF2247307.1"/>
    </source>
</evidence>
<sequence length="461" mass="52707">MPRRKATSPDPVPPNPSDYPCTFDPDLGVSERYQSLIQWLDEYGLETKVAKQLWIASGYLMPGKSTISIQGLHNNYTNHRPKYYKAKGVPVPVVDRLRKPGERRILGARDVKNPVSNEDIELFWANRRAEHVIAWYFRDENSMPNSDSNPPLLSKSAAYEHSRALRSILENDPNEHAIVVPKEVSRKTLGRFIQCISPELRAFPPTHDLETKTKLSDKVITAPIQWTHKALSELYHLSRNLGADDVCDMLTDYCWAQLKAGDFVTDATLFNKLAEDNDWPALNFWLDVMIACDTLDLKKQFKKRIWNESMKTALHSRLSEQGSRSALWCDEQSRFCEEYHHHAPEEGELCYIEKVSRQKEDFYDRAAMAKLADKLRLSDFIRNMQTKLMIARWTADKQGEVDAKEKLQKAEEILRKAAKIEQRKAALRQGGTSISRISTAVCSENAPSSSLGTNTPVMEVR</sequence>
<keyword evidence="3" id="KW-1185">Reference proteome</keyword>
<dbReference type="AlphaFoldDB" id="A0A6A6IAR8"/>
<keyword evidence="1" id="KW-0175">Coiled coil</keyword>